<dbReference type="SUPFAM" id="SSF46955">
    <property type="entry name" value="Putative DNA-binding domain"/>
    <property type="match status" value="1"/>
</dbReference>
<dbReference type="GO" id="GO:0003677">
    <property type="term" value="F:DNA binding"/>
    <property type="evidence" value="ECO:0007669"/>
    <property type="project" value="UniProtKB-KW"/>
</dbReference>
<accession>A0A3B0AGD4</accession>
<organism evidence="2 3">
    <name type="scientific">Streptomyces klenkii</name>
    <dbReference type="NCBI Taxonomy" id="1420899"/>
    <lineage>
        <taxon>Bacteria</taxon>
        <taxon>Bacillati</taxon>
        <taxon>Actinomycetota</taxon>
        <taxon>Actinomycetes</taxon>
        <taxon>Kitasatosporales</taxon>
        <taxon>Streptomycetaceae</taxon>
        <taxon>Streptomyces</taxon>
    </lineage>
</organism>
<dbReference type="RefSeq" id="WP_120760239.1">
    <property type="nucleotide sequence ID" value="NZ_RBAM01000044.1"/>
</dbReference>
<dbReference type="AlphaFoldDB" id="A0A3B0AGD4"/>
<protein>
    <submittedName>
        <fullName evidence="2">DNA-binding protein</fullName>
    </submittedName>
</protein>
<keyword evidence="2" id="KW-0238">DNA-binding</keyword>
<evidence type="ECO:0000259" key="1">
    <source>
        <dbReference type="Pfam" id="PF12728"/>
    </source>
</evidence>
<feature type="domain" description="Helix-turn-helix" evidence="1">
    <location>
        <begin position="26"/>
        <end position="71"/>
    </location>
</feature>
<dbReference type="Proteomes" id="UP000270343">
    <property type="component" value="Unassembled WGS sequence"/>
</dbReference>
<dbReference type="InterPro" id="IPR041657">
    <property type="entry name" value="HTH_17"/>
</dbReference>
<keyword evidence="3" id="KW-1185">Reference proteome</keyword>
<gene>
    <name evidence="2" type="ORF">D7231_34310</name>
</gene>
<dbReference type="InterPro" id="IPR009061">
    <property type="entry name" value="DNA-bd_dom_put_sf"/>
</dbReference>
<evidence type="ECO:0000313" key="3">
    <source>
        <dbReference type="Proteomes" id="UP000270343"/>
    </source>
</evidence>
<dbReference type="Gene3D" id="1.10.1660.10">
    <property type="match status" value="1"/>
</dbReference>
<name>A0A3B0AGD4_9ACTN</name>
<dbReference type="OrthoDB" id="4334693at2"/>
<evidence type="ECO:0000313" key="2">
    <source>
        <dbReference type="EMBL" id="RKN59433.1"/>
    </source>
</evidence>
<proteinExistence type="predicted"/>
<reference evidence="2 3" key="1">
    <citation type="journal article" date="2015" name="Antonie Van Leeuwenhoek">
        <title>Streptomyces klenkii sp. nov., isolated from deep marine sediment.</title>
        <authorList>
            <person name="Veyisoglu A."/>
            <person name="Sahin N."/>
        </authorList>
    </citation>
    <scope>NUCLEOTIDE SEQUENCE [LARGE SCALE GENOMIC DNA]</scope>
    <source>
        <strain evidence="2 3">KCTC 29202</strain>
    </source>
</reference>
<comment type="caution">
    <text evidence="2">The sequence shown here is derived from an EMBL/GenBank/DDBJ whole genome shotgun (WGS) entry which is preliminary data.</text>
</comment>
<sequence>MDFLAQQFIPVSPFESVSGTHHQLRLLTAVEAAEMVKVKPSCIRQWVRRGYLQPTARNLKSGAWLYREDHILVTEKERRMKREPRRQLADQSVACPSMGYSAEMRQR</sequence>
<dbReference type="EMBL" id="RBAM01000044">
    <property type="protein sequence ID" value="RKN59433.1"/>
    <property type="molecule type" value="Genomic_DNA"/>
</dbReference>
<dbReference type="Pfam" id="PF12728">
    <property type="entry name" value="HTH_17"/>
    <property type="match status" value="1"/>
</dbReference>